<name>A0AAV3P8L6_LITER</name>
<sequence>MDMKHNTQDRTRVSTRAPSDLAPSDKLGASTIPNKEPAKTPKLLCMTPAPPARAHSDGPRLSPGMLNQEKDQISPDHRRRVDRGKGKAHTDKGLMNQVIATMLPPKQRAKEIILATNARGVFVRTIIPEEPSYCHGYDLTTSDRSLERSPIRENRPGHNGKVTNQSLLDHRDRDAKAQRGNRQWQKNACNTRTLDQARYRGQQ</sequence>
<dbReference type="Proteomes" id="UP001454036">
    <property type="component" value="Unassembled WGS sequence"/>
</dbReference>
<feature type="region of interest" description="Disordered" evidence="1">
    <location>
        <begin position="1"/>
        <end position="89"/>
    </location>
</feature>
<proteinExistence type="predicted"/>
<keyword evidence="3" id="KW-1185">Reference proteome</keyword>
<feature type="compositionally biased region" description="Basic and acidic residues" evidence="1">
    <location>
        <begin position="144"/>
        <end position="156"/>
    </location>
</feature>
<protein>
    <submittedName>
        <fullName evidence="2">Uncharacterized protein</fullName>
    </submittedName>
</protein>
<evidence type="ECO:0000313" key="3">
    <source>
        <dbReference type="Proteomes" id="UP001454036"/>
    </source>
</evidence>
<accession>A0AAV3P8L6</accession>
<feature type="compositionally biased region" description="Basic and acidic residues" evidence="1">
    <location>
        <begin position="168"/>
        <end position="177"/>
    </location>
</feature>
<feature type="compositionally biased region" description="Basic and acidic residues" evidence="1">
    <location>
        <begin position="1"/>
        <end position="12"/>
    </location>
</feature>
<comment type="caution">
    <text evidence="2">The sequence shown here is derived from an EMBL/GenBank/DDBJ whole genome shotgun (WGS) entry which is preliminary data.</text>
</comment>
<dbReference type="EMBL" id="BAABME010001146">
    <property type="protein sequence ID" value="GAA0147825.1"/>
    <property type="molecule type" value="Genomic_DNA"/>
</dbReference>
<dbReference type="AlphaFoldDB" id="A0AAV3P8L6"/>
<reference evidence="2 3" key="1">
    <citation type="submission" date="2024-01" db="EMBL/GenBank/DDBJ databases">
        <title>The complete chloroplast genome sequence of Lithospermum erythrorhizon: insights into the phylogenetic relationship among Boraginaceae species and the maternal lineages of purple gromwells.</title>
        <authorList>
            <person name="Okada T."/>
            <person name="Watanabe K."/>
        </authorList>
    </citation>
    <scope>NUCLEOTIDE SEQUENCE [LARGE SCALE GENOMIC DNA]</scope>
</reference>
<feature type="region of interest" description="Disordered" evidence="1">
    <location>
        <begin position="144"/>
        <end position="203"/>
    </location>
</feature>
<feature type="compositionally biased region" description="Polar residues" evidence="1">
    <location>
        <begin position="180"/>
        <end position="194"/>
    </location>
</feature>
<evidence type="ECO:0000313" key="2">
    <source>
        <dbReference type="EMBL" id="GAA0147825.1"/>
    </source>
</evidence>
<organism evidence="2 3">
    <name type="scientific">Lithospermum erythrorhizon</name>
    <name type="common">Purple gromwell</name>
    <name type="synonym">Lithospermum officinale var. erythrorhizon</name>
    <dbReference type="NCBI Taxonomy" id="34254"/>
    <lineage>
        <taxon>Eukaryota</taxon>
        <taxon>Viridiplantae</taxon>
        <taxon>Streptophyta</taxon>
        <taxon>Embryophyta</taxon>
        <taxon>Tracheophyta</taxon>
        <taxon>Spermatophyta</taxon>
        <taxon>Magnoliopsida</taxon>
        <taxon>eudicotyledons</taxon>
        <taxon>Gunneridae</taxon>
        <taxon>Pentapetalae</taxon>
        <taxon>asterids</taxon>
        <taxon>lamiids</taxon>
        <taxon>Boraginales</taxon>
        <taxon>Boraginaceae</taxon>
        <taxon>Boraginoideae</taxon>
        <taxon>Lithospermeae</taxon>
        <taxon>Lithospermum</taxon>
    </lineage>
</organism>
<evidence type="ECO:0000256" key="1">
    <source>
        <dbReference type="SAM" id="MobiDB-lite"/>
    </source>
</evidence>
<gene>
    <name evidence="2" type="ORF">LIER_07431</name>
</gene>